<dbReference type="InterPro" id="IPR050557">
    <property type="entry name" value="RTX_toxin/Mannuronan_C5-epim"/>
</dbReference>
<dbReference type="Pfam" id="PF00353">
    <property type="entry name" value="HemolysinCabind"/>
    <property type="match status" value="11"/>
</dbReference>
<feature type="transmembrane region" description="Helical" evidence="4">
    <location>
        <begin position="7"/>
        <end position="28"/>
    </location>
</feature>
<keyword evidence="4" id="KW-0812">Transmembrane</keyword>
<keyword evidence="6" id="KW-1185">Reference proteome</keyword>
<keyword evidence="4" id="KW-0472">Membrane</keyword>
<name>A0ABW3YY32_MYCRA</name>
<feature type="region of interest" description="Disordered" evidence="3">
    <location>
        <begin position="162"/>
        <end position="211"/>
    </location>
</feature>
<proteinExistence type="predicted"/>
<organism evidence="5 6">
    <name type="scientific">Mycoplana ramosa</name>
    <name type="common">Mycoplana bullata</name>
    <dbReference type="NCBI Taxonomy" id="40837"/>
    <lineage>
        <taxon>Bacteria</taxon>
        <taxon>Pseudomonadati</taxon>
        <taxon>Pseudomonadota</taxon>
        <taxon>Alphaproteobacteria</taxon>
        <taxon>Hyphomicrobiales</taxon>
        <taxon>Rhizobiaceae</taxon>
        <taxon>Mycoplana</taxon>
    </lineage>
</organism>
<comment type="subcellular location">
    <subcellularLocation>
        <location evidence="1">Secreted</location>
    </subcellularLocation>
</comment>
<sequence>MGLINLVVWGGGVIVAGGAIVTIPLYAIQEGNKADEIFDREFPDGKRKNGESFPGGSAFARDSFRHAWIHGRMEQISDEATSRVAGAFWELWSDSASQSKMDFYNNEFGRVGHRGRTLEEFEDYLIDALDNNQLAMSPEDSKLNPSPDLFNELSEVDLGKLQATGDNLGSGDPVDLGGTTPPLPERKPNPPPPIDEVKQKFGNSEQNGSPLVLDLNDSGTINLVTLASSTVAWDIDQDGFREVTGWVEPEDGFLAIDVNKNGLIDDNSELFGTIYSDGFTILSQYDSNLDGNISQEDVIWFELIIWRDQNQNGHSEVVEMHSLDEFDIVSISLNAVESSATNQGHSISHTSTFTVDDGISAPDVRIVHDVWFQYDNVNTVYAQDFNPDVRVAFLPKLRGYGLLPDLFVAMSLDNEGTGNLLDLVKVLKYTELADLFTANASLMDDVTDIMYRWAGVDDVSANSRGPNIDARKLEFLEQMMGRDFVQTGSVGQSNPYANAAKDLEEAFWIAQQHFYSRLLVQGAGKELFAGDWYYDSWSDIVVDVTGLNADTIDDLETLATALSTTGERETFWANVVRVIEFTIGVDTLSSGDQAYLDAAITASDATLDLADIEALLVYDSPDGSIYNGTSGDDNLATGAGDDTLNGGDGNDTLDGGGGDDTLNGGNGNDTLDGGGGHDTLNGEAGDDTLDDGSGSNYMKGGAGNDTYVYGINYGYAAIREQGTGSGNDADRILFSSGIDSGDITLTRVSNTGLQIDIDTGSFVGQIIIENQFNFGTGGGFVETIEFDDTSTLDLTNIAWTMYGSAGNDVLNGVTSGNALTTDTIYGGAGNDTINGKDGNDTLYGEAGNDTLKGEYGDDALYGGDGNDLLEGGDGEDTLSGGAGNDTLRGGVDDDTYIYTGGNDTIDDQGGTEELQLDAAWNGITPHYLRSGNDLTLWFDEDNTIKIVNHYGGKAVESMVYANLTTVDLTTVSTVTMGDSGNNTIGGTANDDVIFGEGGNDTLNGASGSNGNDTLYGGTGDDTLGGGYGNDWLDGGSGDDTLRGHADDDTYVYTTGHDYFDESGGDDLIIFHQDWSLSELTFRRYINGAGDLYDLFIEIDANNSIQINNQFHSAGKVFETIRLAGIADIDVTAMTIETHGSSSGETISGISTGASVDDIIYGWGGNDTLRSYAGNDTIYGGDGNDTLEGGDGDDLLYGEAGNDLMRGFAGNDTFVYEEGLDTVEDLHAGTDTLWITGGRTVNDLAFSNSGTYHTKITLTATVDEIIVNNLRHGTSTYHVELVRFDDGFQTSLVGYNGWLNGTSGNDMVAGNANDNTLIGFAGNDSMTGGAGHDAMHGGAGNDTVEGEDGDDLLYGGDGDDTLYGGAGLDTMHGGAGADIFVFELASAFSNVDVIRDFSVGDDDVIDLTDILDTVYDPLTDAIADFVQFTESSGNTFVEVDRDGTGSTYSFAQIAKLEGVTNLASPELLETNGNLLAA</sequence>
<dbReference type="PRINTS" id="PR00313">
    <property type="entry name" value="CABNDNGRPT"/>
</dbReference>
<protein>
    <submittedName>
        <fullName evidence="5">Type I secretion C-terminal target domain-containing protein</fullName>
    </submittedName>
</protein>
<evidence type="ECO:0000256" key="2">
    <source>
        <dbReference type="ARBA" id="ARBA00022525"/>
    </source>
</evidence>
<evidence type="ECO:0000256" key="1">
    <source>
        <dbReference type="ARBA" id="ARBA00004613"/>
    </source>
</evidence>
<dbReference type="InterPro" id="IPR019960">
    <property type="entry name" value="T1SS_VCA0849"/>
</dbReference>
<keyword evidence="2" id="KW-0964">Secreted</keyword>
<evidence type="ECO:0000256" key="4">
    <source>
        <dbReference type="SAM" id="Phobius"/>
    </source>
</evidence>
<evidence type="ECO:0000313" key="5">
    <source>
        <dbReference type="EMBL" id="MFD1328873.1"/>
    </source>
</evidence>
<comment type="caution">
    <text evidence="5">The sequence shown here is derived from an EMBL/GenBank/DDBJ whole genome shotgun (WGS) entry which is preliminary data.</text>
</comment>
<dbReference type="NCBIfam" id="TIGR03661">
    <property type="entry name" value="T1SS_VCA0849"/>
    <property type="match status" value="1"/>
</dbReference>
<dbReference type="InterPro" id="IPR001343">
    <property type="entry name" value="Hemolysn_Ca-bd"/>
</dbReference>
<dbReference type="SUPFAM" id="SSF51120">
    <property type="entry name" value="beta-Roll"/>
    <property type="match status" value="5"/>
</dbReference>
<dbReference type="Proteomes" id="UP001597173">
    <property type="component" value="Unassembled WGS sequence"/>
</dbReference>
<dbReference type="InterPro" id="IPR011049">
    <property type="entry name" value="Serralysin-like_metalloprot_C"/>
</dbReference>
<dbReference type="PROSITE" id="PS00330">
    <property type="entry name" value="HEMOLYSIN_CALCIUM"/>
    <property type="match status" value="11"/>
</dbReference>
<dbReference type="PANTHER" id="PTHR38340">
    <property type="entry name" value="S-LAYER PROTEIN"/>
    <property type="match status" value="1"/>
</dbReference>
<feature type="region of interest" description="Disordered" evidence="3">
    <location>
        <begin position="627"/>
        <end position="692"/>
    </location>
</feature>
<feature type="compositionally biased region" description="Gly residues" evidence="3">
    <location>
        <begin position="646"/>
        <end position="677"/>
    </location>
</feature>
<accession>A0ABW3YY32</accession>
<dbReference type="PANTHER" id="PTHR38340:SF1">
    <property type="entry name" value="S-LAYER PROTEIN"/>
    <property type="match status" value="1"/>
</dbReference>
<feature type="region of interest" description="Disordered" evidence="3">
    <location>
        <begin position="864"/>
        <end position="885"/>
    </location>
</feature>
<evidence type="ECO:0000256" key="3">
    <source>
        <dbReference type="SAM" id="MobiDB-lite"/>
    </source>
</evidence>
<evidence type="ECO:0000313" key="6">
    <source>
        <dbReference type="Proteomes" id="UP001597173"/>
    </source>
</evidence>
<dbReference type="Gene3D" id="2.150.10.10">
    <property type="entry name" value="Serralysin-like metalloprotease, C-terminal"/>
    <property type="match status" value="6"/>
</dbReference>
<dbReference type="InterPro" id="IPR018511">
    <property type="entry name" value="Hemolysin-typ_Ca-bd_CS"/>
</dbReference>
<dbReference type="EMBL" id="JBHTNF010000007">
    <property type="protein sequence ID" value="MFD1328873.1"/>
    <property type="molecule type" value="Genomic_DNA"/>
</dbReference>
<reference evidence="6" key="1">
    <citation type="journal article" date="2019" name="Int. J. Syst. Evol. Microbiol.">
        <title>The Global Catalogue of Microorganisms (GCM) 10K type strain sequencing project: providing services to taxonomists for standard genome sequencing and annotation.</title>
        <authorList>
            <consortium name="The Broad Institute Genomics Platform"/>
            <consortium name="The Broad Institute Genome Sequencing Center for Infectious Disease"/>
            <person name="Wu L."/>
            <person name="Ma J."/>
        </authorList>
    </citation>
    <scope>NUCLEOTIDE SEQUENCE [LARGE SCALE GENOMIC DNA]</scope>
    <source>
        <strain evidence="6">CCUG 55609</strain>
    </source>
</reference>
<dbReference type="RefSeq" id="WP_374839519.1">
    <property type="nucleotide sequence ID" value="NZ_JBHEEW010000009.1"/>
</dbReference>
<keyword evidence="4" id="KW-1133">Transmembrane helix</keyword>
<gene>
    <name evidence="5" type="ORF">ACFQ33_13330</name>
</gene>